<organism evidence="1 2">
    <name type="scientific">Trichothecium roseum</name>
    <dbReference type="NCBI Taxonomy" id="47278"/>
    <lineage>
        <taxon>Eukaryota</taxon>
        <taxon>Fungi</taxon>
        <taxon>Dikarya</taxon>
        <taxon>Ascomycota</taxon>
        <taxon>Pezizomycotina</taxon>
        <taxon>Sordariomycetes</taxon>
        <taxon>Hypocreomycetidae</taxon>
        <taxon>Hypocreales</taxon>
        <taxon>Hypocreales incertae sedis</taxon>
        <taxon>Trichothecium</taxon>
    </lineage>
</organism>
<evidence type="ECO:0000313" key="1">
    <source>
        <dbReference type="EMBL" id="KAI9904993.1"/>
    </source>
</evidence>
<dbReference type="Proteomes" id="UP001163324">
    <property type="component" value="Chromosome 1"/>
</dbReference>
<name>A0ACC0VFU2_9HYPO</name>
<protein>
    <submittedName>
        <fullName evidence="1">Uncharacterized protein</fullName>
    </submittedName>
</protein>
<evidence type="ECO:0000313" key="2">
    <source>
        <dbReference type="Proteomes" id="UP001163324"/>
    </source>
</evidence>
<reference evidence="1" key="1">
    <citation type="submission" date="2022-10" db="EMBL/GenBank/DDBJ databases">
        <title>Complete Genome of Trichothecium roseum strain YXFP-22015, a Plant Pathogen Isolated from Citrus.</title>
        <authorList>
            <person name="Wang Y."/>
            <person name="Zhu L."/>
        </authorList>
    </citation>
    <scope>NUCLEOTIDE SEQUENCE</scope>
    <source>
        <strain evidence="1">YXFP-22015</strain>
    </source>
</reference>
<comment type="caution">
    <text evidence="1">The sequence shown here is derived from an EMBL/GenBank/DDBJ whole genome shotgun (WGS) entry which is preliminary data.</text>
</comment>
<dbReference type="EMBL" id="CM047940">
    <property type="protein sequence ID" value="KAI9904993.1"/>
    <property type="molecule type" value="Genomic_DNA"/>
</dbReference>
<sequence>MHYNGSLIELLAFDFKEEKCMIQLNSDYEDHLSQIDDSVPQTCEWILSHKTWEQWYSWPSSSLLWLTANAGCGKSVMAKFLVNYFQQKQKGPADSNLGYFFFMDGVKNQSSASMAASALLHPPAIPLTARLDQTCNEEVRRYPCSRIQQLHKSMVCSDGQYHRPCRERHYLDP</sequence>
<accession>A0ACC0VFU2</accession>
<proteinExistence type="predicted"/>
<keyword evidence="2" id="KW-1185">Reference proteome</keyword>
<gene>
    <name evidence="1" type="ORF">N3K66_001522</name>
</gene>